<keyword evidence="2" id="KW-1185">Reference proteome</keyword>
<evidence type="ECO:0000313" key="2">
    <source>
        <dbReference type="Proteomes" id="UP000282388"/>
    </source>
</evidence>
<dbReference type="EMBL" id="RAXV01000001">
    <property type="protein sequence ID" value="RKG34547.1"/>
    <property type="molecule type" value="Genomic_DNA"/>
</dbReference>
<comment type="caution">
    <text evidence="1">The sequence shown here is derived from an EMBL/GenBank/DDBJ whole genome shotgun (WGS) entry which is preliminary data.</text>
</comment>
<dbReference type="AlphaFoldDB" id="A0A3A8EHY2"/>
<evidence type="ECO:0000313" key="1">
    <source>
        <dbReference type="EMBL" id="RKG34547.1"/>
    </source>
</evidence>
<gene>
    <name evidence="1" type="ORF">D7V32_00290</name>
</gene>
<reference evidence="1 2" key="1">
    <citation type="submission" date="2018-09" db="EMBL/GenBank/DDBJ databases">
        <title>The draft genome of Acinetobacter spp. strains.</title>
        <authorList>
            <person name="Qin J."/>
            <person name="Feng Y."/>
            <person name="Zong Z."/>
        </authorList>
    </citation>
    <scope>NUCLEOTIDE SEQUENCE [LARGE SCALE GENOMIC DNA]</scope>
    <source>
        <strain evidence="1 2">WCHAc060012</strain>
    </source>
</reference>
<proteinExistence type="predicted"/>
<sequence>MHIRFAPCSGCELDQFVCKKMIKLLIKPLHIHYSAAFKSVLCFLKQRLKLVLFVVHRIIQQ</sequence>
<dbReference type="Proteomes" id="UP000282388">
    <property type="component" value="Unassembled WGS sequence"/>
</dbReference>
<organism evidence="1 2">
    <name type="scientific">Acinetobacter tianfuensis</name>
    <dbReference type="NCBI Taxonomy" id="2419603"/>
    <lineage>
        <taxon>Bacteria</taxon>
        <taxon>Pseudomonadati</taxon>
        <taxon>Pseudomonadota</taxon>
        <taxon>Gammaproteobacteria</taxon>
        <taxon>Moraxellales</taxon>
        <taxon>Moraxellaceae</taxon>
        <taxon>Acinetobacter</taxon>
    </lineage>
</organism>
<accession>A0A3A8EHY2</accession>
<protein>
    <submittedName>
        <fullName evidence="1">Uncharacterized protein</fullName>
    </submittedName>
</protein>
<name>A0A3A8EHY2_9GAMM</name>